<accession>A0A371YTE7</accession>
<evidence type="ECO:0000313" key="4">
    <source>
        <dbReference type="EMBL" id="MFC2994647.1"/>
    </source>
</evidence>
<dbReference type="OrthoDB" id="7068596at2"/>
<evidence type="ECO:0000259" key="3">
    <source>
        <dbReference type="Pfam" id="PF13511"/>
    </source>
</evidence>
<reference evidence="5 6" key="2">
    <citation type="submission" date="2018-08" db="EMBL/GenBank/DDBJ databases">
        <title>The draft genome of Acinetobacter sichuanensis strain WCHAc060041.</title>
        <authorList>
            <person name="Qin J."/>
            <person name="Feng Y."/>
            <person name="Zong Z."/>
        </authorList>
    </citation>
    <scope>NUCLEOTIDE SEQUENCE [LARGE SCALE GENOMIC DNA]</scope>
    <source>
        <strain evidence="5 6">WCHAc060041</strain>
    </source>
</reference>
<feature type="chain" id="PRO_5016778318" evidence="2">
    <location>
        <begin position="30"/>
        <end position="117"/>
    </location>
</feature>
<evidence type="ECO:0000313" key="5">
    <source>
        <dbReference type="EMBL" id="RFC84750.1"/>
    </source>
</evidence>
<reference evidence="7" key="3">
    <citation type="journal article" date="2019" name="Int. J. Syst. Evol. Microbiol.">
        <title>The Global Catalogue of Microorganisms (GCM) 10K type strain sequencing project: providing services to taxonomists for standard genome sequencing and annotation.</title>
        <authorList>
            <consortium name="The Broad Institute Genomics Platform"/>
            <consortium name="The Broad Institute Genome Sequencing Center for Infectious Disease"/>
            <person name="Wu L."/>
            <person name="Ma J."/>
        </authorList>
    </citation>
    <scope>NUCLEOTIDE SEQUENCE [LARGE SCALE GENOMIC DNA]</scope>
    <source>
        <strain evidence="7">KCTC 62575</strain>
    </source>
</reference>
<proteinExistence type="predicted"/>
<dbReference type="EMBL" id="JBHRSF010000007">
    <property type="protein sequence ID" value="MFC2994647.1"/>
    <property type="molecule type" value="Genomic_DNA"/>
</dbReference>
<feature type="region of interest" description="Disordered" evidence="1">
    <location>
        <begin position="41"/>
        <end position="117"/>
    </location>
</feature>
<dbReference type="RefSeq" id="WP_107008309.1">
    <property type="nucleotide sequence ID" value="NZ_JBHRSF010000007.1"/>
</dbReference>
<gene>
    <name evidence="4" type="ORF">ACFODO_05030</name>
    <name evidence="5" type="ORF">C9E89_004050</name>
</gene>
<dbReference type="Pfam" id="PF13511">
    <property type="entry name" value="DUF4124"/>
    <property type="match status" value="1"/>
</dbReference>
<organism evidence="5 6">
    <name type="scientific">Acinetobacter sichuanensis</name>
    <dbReference type="NCBI Taxonomy" id="2136183"/>
    <lineage>
        <taxon>Bacteria</taxon>
        <taxon>Pseudomonadati</taxon>
        <taxon>Pseudomonadota</taxon>
        <taxon>Gammaproteobacteria</taxon>
        <taxon>Moraxellales</taxon>
        <taxon>Moraxellaceae</taxon>
        <taxon>Acinetobacter</taxon>
    </lineage>
</organism>
<feature type="compositionally biased region" description="Low complexity" evidence="1">
    <location>
        <begin position="66"/>
        <end position="87"/>
    </location>
</feature>
<dbReference type="AlphaFoldDB" id="A0A371YTE7"/>
<comment type="caution">
    <text evidence="5">The sequence shown here is derived from an EMBL/GenBank/DDBJ whole genome shotgun (WGS) entry which is preliminary data.</text>
</comment>
<dbReference type="Proteomes" id="UP000240957">
    <property type="component" value="Unassembled WGS sequence"/>
</dbReference>
<keyword evidence="2" id="KW-0732">Signal</keyword>
<dbReference type="InterPro" id="IPR025392">
    <property type="entry name" value="DUF4124"/>
</dbReference>
<sequence>MQKPKHLYTKIISTTFLVLSLSATSQSFAKQYYKWVDHQGATHYTETPPPKNAKSRTTVTTYGHNASPSTSSVTPVAPATPVTSQPVQNHNERADVPKVDQQGEANAALQRGQERPQ</sequence>
<evidence type="ECO:0000256" key="2">
    <source>
        <dbReference type="SAM" id="SignalP"/>
    </source>
</evidence>
<feature type="signal peptide" evidence="2">
    <location>
        <begin position="1"/>
        <end position="29"/>
    </location>
</feature>
<dbReference type="EMBL" id="PYIX02000004">
    <property type="protein sequence ID" value="RFC84750.1"/>
    <property type="molecule type" value="Genomic_DNA"/>
</dbReference>
<reference evidence="4" key="1">
    <citation type="journal article" date="2014" name="Int. J. Syst. Evol. Microbiol.">
        <title>Complete genome of a new Firmicutes species belonging to the dominant human colonic microbiota ('Ruminococcus bicirculans') reveals two chromosomes and a selective capacity to utilize plant glucans.</title>
        <authorList>
            <consortium name="NISC Comparative Sequencing Program"/>
            <person name="Wegmann U."/>
            <person name="Louis P."/>
            <person name="Goesmann A."/>
            <person name="Henrissat B."/>
            <person name="Duncan S.H."/>
            <person name="Flint H.J."/>
        </authorList>
    </citation>
    <scope>NUCLEOTIDE SEQUENCE</scope>
    <source>
        <strain evidence="4">KCTC 62575</strain>
    </source>
</reference>
<feature type="domain" description="DUF4124" evidence="3">
    <location>
        <begin position="20"/>
        <end position="68"/>
    </location>
</feature>
<feature type="compositionally biased region" description="Polar residues" evidence="1">
    <location>
        <begin position="55"/>
        <end position="64"/>
    </location>
</feature>
<dbReference type="Proteomes" id="UP001595455">
    <property type="component" value="Unassembled WGS sequence"/>
</dbReference>
<name>A0A371YTE7_9GAMM</name>
<evidence type="ECO:0000313" key="6">
    <source>
        <dbReference type="Proteomes" id="UP000240957"/>
    </source>
</evidence>
<keyword evidence="7" id="KW-1185">Reference proteome</keyword>
<reference evidence="4" key="4">
    <citation type="submission" date="2024-09" db="EMBL/GenBank/DDBJ databases">
        <authorList>
            <person name="Sun Q."/>
            <person name="Mori K."/>
        </authorList>
    </citation>
    <scope>NUCLEOTIDE SEQUENCE</scope>
    <source>
        <strain evidence="4">KCTC 62575</strain>
    </source>
</reference>
<evidence type="ECO:0000313" key="7">
    <source>
        <dbReference type="Proteomes" id="UP001595455"/>
    </source>
</evidence>
<protein>
    <submittedName>
        <fullName evidence="5">DUF4124 domain-containing protein</fullName>
    </submittedName>
</protein>
<evidence type="ECO:0000256" key="1">
    <source>
        <dbReference type="SAM" id="MobiDB-lite"/>
    </source>
</evidence>